<evidence type="ECO:0000256" key="1">
    <source>
        <dbReference type="SAM" id="MobiDB-lite"/>
    </source>
</evidence>
<proteinExistence type="predicted"/>
<feature type="region of interest" description="Disordered" evidence="1">
    <location>
        <begin position="66"/>
        <end position="86"/>
    </location>
</feature>
<comment type="caution">
    <text evidence="3">The sequence shown here is derived from an EMBL/GenBank/DDBJ whole genome shotgun (WGS) entry which is preliminary data.</text>
</comment>
<dbReference type="Proteomes" id="UP001500979">
    <property type="component" value="Unassembled WGS sequence"/>
</dbReference>
<reference evidence="3 4" key="1">
    <citation type="journal article" date="2019" name="Int. J. Syst. Evol. Microbiol.">
        <title>The Global Catalogue of Microorganisms (GCM) 10K type strain sequencing project: providing services to taxonomists for standard genome sequencing and annotation.</title>
        <authorList>
            <consortium name="The Broad Institute Genomics Platform"/>
            <consortium name="The Broad Institute Genome Sequencing Center for Infectious Disease"/>
            <person name="Wu L."/>
            <person name="Ma J."/>
        </authorList>
    </citation>
    <scope>NUCLEOTIDE SEQUENCE [LARGE SCALE GENOMIC DNA]</scope>
    <source>
        <strain evidence="3 4">JCM 9383</strain>
    </source>
</reference>
<protein>
    <recommendedName>
        <fullName evidence="5">ATP-binding protein</fullName>
    </recommendedName>
</protein>
<evidence type="ECO:0000313" key="3">
    <source>
        <dbReference type="EMBL" id="GAA2791345.1"/>
    </source>
</evidence>
<keyword evidence="4" id="KW-1185">Reference proteome</keyword>
<dbReference type="EMBL" id="BAAAUX010000013">
    <property type="protein sequence ID" value="GAA2791345.1"/>
    <property type="molecule type" value="Genomic_DNA"/>
</dbReference>
<feature type="chain" id="PRO_5046255454" description="ATP-binding protein" evidence="2">
    <location>
        <begin position="28"/>
        <end position="230"/>
    </location>
</feature>
<feature type="compositionally biased region" description="Pro residues" evidence="1">
    <location>
        <begin position="67"/>
        <end position="81"/>
    </location>
</feature>
<name>A0ABN3VCD6_9PSEU</name>
<keyword evidence="2" id="KW-0732">Signal</keyword>
<organism evidence="3 4">
    <name type="scientific">Saccharopolyspora taberi</name>
    <dbReference type="NCBI Taxonomy" id="60895"/>
    <lineage>
        <taxon>Bacteria</taxon>
        <taxon>Bacillati</taxon>
        <taxon>Actinomycetota</taxon>
        <taxon>Actinomycetes</taxon>
        <taxon>Pseudonocardiales</taxon>
        <taxon>Pseudonocardiaceae</taxon>
        <taxon>Saccharopolyspora</taxon>
    </lineage>
</organism>
<dbReference type="RefSeq" id="WP_344680049.1">
    <property type="nucleotide sequence ID" value="NZ_BAAAUX010000013.1"/>
</dbReference>
<evidence type="ECO:0008006" key="5">
    <source>
        <dbReference type="Google" id="ProtNLM"/>
    </source>
</evidence>
<evidence type="ECO:0000256" key="2">
    <source>
        <dbReference type="SAM" id="SignalP"/>
    </source>
</evidence>
<gene>
    <name evidence="3" type="ORF">GCM10010470_27690</name>
</gene>
<accession>A0ABN3VCD6</accession>
<evidence type="ECO:0000313" key="4">
    <source>
        <dbReference type="Proteomes" id="UP001500979"/>
    </source>
</evidence>
<sequence length="230" mass="22126">MKRTLTAAAAVLAGGAGAVGFAGTATAAEIPELPRELPVDNSVADTAYHLAGTVHSGVRTVGEVLPEPAPAPAPVPAPAPTQPRADASALVETAGDLVQGGPAGKVVDPVVDRITPRGAPVDVIGDVIPAGPNLPTGRSGALPVNDVVDPLLGDGGGSPLGGAVGSPLRTVLDSNGSTPLVGDALNNPGPRTAANPVEAIGSVTGGALPDPARAVGDVVSNGPLGGDLNL</sequence>
<feature type="signal peptide" evidence="2">
    <location>
        <begin position="1"/>
        <end position="27"/>
    </location>
</feature>